<dbReference type="PANTHER" id="PTHR46430:SF2">
    <property type="entry name" value="CHITIN SYNTHASE REGULATORY FACTOR 4"/>
    <property type="match status" value="1"/>
</dbReference>
<reference evidence="3" key="1">
    <citation type="submission" date="2014-08" db="EMBL/GenBank/DDBJ databases">
        <authorList>
            <person name="Sharma Rahul"/>
            <person name="Thines Marco"/>
        </authorList>
    </citation>
    <scope>NUCLEOTIDE SEQUENCE</scope>
</reference>
<evidence type="ECO:0000256" key="2">
    <source>
        <dbReference type="SAM" id="MobiDB-lite"/>
    </source>
</evidence>
<dbReference type="PANTHER" id="PTHR46430">
    <property type="entry name" value="PROTEIN SKT5-RELATED"/>
    <property type="match status" value="1"/>
</dbReference>
<organism evidence="3">
    <name type="scientific">Phaffia rhodozyma</name>
    <name type="common">Yeast</name>
    <name type="synonym">Xanthophyllomyces dendrorhous</name>
    <dbReference type="NCBI Taxonomy" id="264483"/>
    <lineage>
        <taxon>Eukaryota</taxon>
        <taxon>Fungi</taxon>
        <taxon>Dikarya</taxon>
        <taxon>Basidiomycota</taxon>
        <taxon>Agaricomycotina</taxon>
        <taxon>Tremellomycetes</taxon>
        <taxon>Cystofilobasidiales</taxon>
        <taxon>Mrakiaceae</taxon>
        <taxon>Phaffia</taxon>
    </lineage>
</organism>
<dbReference type="Gene3D" id="1.25.40.10">
    <property type="entry name" value="Tetratricopeptide repeat domain"/>
    <property type="match status" value="2"/>
</dbReference>
<dbReference type="SMART" id="SM00671">
    <property type="entry name" value="SEL1"/>
    <property type="match status" value="6"/>
</dbReference>
<dbReference type="InterPro" id="IPR051726">
    <property type="entry name" value="Chitin_Synth_Reg"/>
</dbReference>
<evidence type="ECO:0000256" key="1">
    <source>
        <dbReference type="ARBA" id="ARBA00022737"/>
    </source>
</evidence>
<evidence type="ECO:0000313" key="3">
    <source>
        <dbReference type="EMBL" id="CED83359.1"/>
    </source>
</evidence>
<dbReference type="SUPFAM" id="SSF81901">
    <property type="entry name" value="HCP-like"/>
    <property type="match status" value="2"/>
</dbReference>
<feature type="compositionally biased region" description="Polar residues" evidence="2">
    <location>
        <begin position="17"/>
        <end position="30"/>
    </location>
</feature>
<proteinExistence type="predicted"/>
<feature type="region of interest" description="Disordered" evidence="2">
    <location>
        <begin position="577"/>
        <end position="600"/>
    </location>
</feature>
<name>A0A0F7SRM2_PHARH</name>
<feature type="region of interest" description="Disordered" evidence="2">
    <location>
        <begin position="455"/>
        <end position="494"/>
    </location>
</feature>
<feature type="compositionally biased region" description="Low complexity" evidence="2">
    <location>
        <begin position="474"/>
        <end position="489"/>
    </location>
</feature>
<protein>
    <submittedName>
        <fullName evidence="3">Extracellular protein SEL-1 and related proteins</fullName>
    </submittedName>
</protein>
<feature type="region of interest" description="Disordered" evidence="2">
    <location>
        <begin position="10"/>
        <end position="31"/>
    </location>
</feature>
<dbReference type="InterPro" id="IPR011990">
    <property type="entry name" value="TPR-like_helical_dom_sf"/>
</dbReference>
<dbReference type="Pfam" id="PF08238">
    <property type="entry name" value="Sel1"/>
    <property type="match status" value="6"/>
</dbReference>
<accession>A0A0F7SRM2</accession>
<dbReference type="InterPro" id="IPR006597">
    <property type="entry name" value="Sel1-like"/>
</dbReference>
<feature type="compositionally biased region" description="Polar residues" evidence="2">
    <location>
        <begin position="455"/>
        <end position="473"/>
    </location>
</feature>
<dbReference type="AlphaFoldDB" id="A0A0F7SRM2"/>
<keyword evidence="1" id="KW-0677">Repeat</keyword>
<sequence>MGFTITEELLEQDDTLHSSTPSFSNNSAQSPVDIIRPLPDLSTLIEEERETRSEPTHARLHWAGRVLGFASRIEELVHPSVDERLPADNRPGVFQLKNPDLRKLIQIAIAFVQKLTQVRPQEGDELMTAEAVYLLADILASGSYPEYCERNIPLSLFMFEKSALMGWTLAWFRLGMHYEGQGDPMKANDHFRRGVQGEDPSCLYRMGMAYLLGQLGRSIDHSRAFDLLRKSADAANEDFPAAAYVFGMLLAGEFDLPDTLDTTILEQCLDQIAEVTDDCPSPSMARLDRAIDYLEKAATLSFPAAQFKLGYCYEHALLGCEYNPVLSVQWYLLSSENGELEADMALSKWFLAGAPNCLPVRQELAFSFAEKAARKGLPHALFAVGYYYEIGIGKPIDLALAQKWYKRASRAHHPEAKSRLSALSGPKAAPILLKEHQHHLDDKLVRKRTDAIARSQRTSLVRSEASVSHQNSLARPSRPPSVTSSATSSSRRHINAQTSFRWSADELDRAASIVSQLETRPSFPSDRKDMIDPVQYHPAEYFSPSYDMPDFSHRDDQVDCHPRYTLQEVFVNSSTLNRQHPPMERARPPRTRAGMDNSRQEGSKYQSFHEMGFAPVKAEDKDCVIM</sequence>
<dbReference type="EMBL" id="LN483142">
    <property type="protein sequence ID" value="CED83359.1"/>
    <property type="molecule type" value="Genomic_DNA"/>
</dbReference>